<feature type="compositionally biased region" description="Low complexity" evidence="2">
    <location>
        <begin position="138"/>
        <end position="150"/>
    </location>
</feature>
<evidence type="ECO:0000313" key="4">
    <source>
        <dbReference type="Proteomes" id="UP000184330"/>
    </source>
</evidence>
<evidence type="ECO:0000256" key="1">
    <source>
        <dbReference type="SAM" id="Coils"/>
    </source>
</evidence>
<feature type="compositionally biased region" description="Basic and acidic residues" evidence="2">
    <location>
        <begin position="344"/>
        <end position="402"/>
    </location>
</feature>
<feature type="compositionally biased region" description="Polar residues" evidence="2">
    <location>
        <begin position="20"/>
        <end position="33"/>
    </location>
</feature>
<organism evidence="3 4">
    <name type="scientific">Phialocephala subalpina</name>
    <dbReference type="NCBI Taxonomy" id="576137"/>
    <lineage>
        <taxon>Eukaryota</taxon>
        <taxon>Fungi</taxon>
        <taxon>Dikarya</taxon>
        <taxon>Ascomycota</taxon>
        <taxon>Pezizomycotina</taxon>
        <taxon>Leotiomycetes</taxon>
        <taxon>Helotiales</taxon>
        <taxon>Mollisiaceae</taxon>
        <taxon>Phialocephala</taxon>
        <taxon>Phialocephala fortinii species complex</taxon>
    </lineage>
</organism>
<proteinExistence type="predicted"/>
<dbReference type="AlphaFoldDB" id="A0A1L7WUH4"/>
<reference evidence="3 4" key="1">
    <citation type="submission" date="2016-03" db="EMBL/GenBank/DDBJ databases">
        <authorList>
            <person name="Ploux O."/>
        </authorList>
    </citation>
    <scope>NUCLEOTIDE SEQUENCE [LARGE SCALE GENOMIC DNA]</scope>
    <source>
        <strain evidence="3 4">UAMH 11012</strain>
    </source>
</reference>
<feature type="region of interest" description="Disordered" evidence="2">
    <location>
        <begin position="13"/>
        <end position="38"/>
    </location>
</feature>
<feature type="coiled-coil region" evidence="1">
    <location>
        <begin position="195"/>
        <end position="222"/>
    </location>
</feature>
<protein>
    <submittedName>
        <fullName evidence="3">Uncharacterized protein</fullName>
    </submittedName>
</protein>
<evidence type="ECO:0000256" key="2">
    <source>
        <dbReference type="SAM" id="MobiDB-lite"/>
    </source>
</evidence>
<feature type="region of interest" description="Disordered" evidence="2">
    <location>
        <begin position="107"/>
        <end position="150"/>
    </location>
</feature>
<accession>A0A1L7WUH4</accession>
<dbReference type="EMBL" id="FJOG01000008">
    <property type="protein sequence ID" value="CZR56408.1"/>
    <property type="molecule type" value="Genomic_DNA"/>
</dbReference>
<feature type="region of interest" description="Disordered" evidence="2">
    <location>
        <begin position="283"/>
        <end position="311"/>
    </location>
</feature>
<sequence length="469" mass="53609">MWKVDSDREYPFLHKHSNHFPPSSSSEDINNYNEGGEDHWSYQHQYQLSPSLIDDDEEVPIVFRKPSDIEVERERRLVVRNPDIKSPSRLPAGQQPNWPLIPPPLAMIPSPPPPAPTPPPMHVSTERHRPRPLPPITPTRSNSRPLLLPPNLSHHQEYQYREPPTPSSQAPKNVTGLLTDVLSIMNSIMSQQALVASENELLEDLTELVVILQEEAEEMLQMADLVEEYCDEIEVEVQGELERESLEEWADDLGLRFSGDGGLGIAGLDSVIEQYRGMGGNERGWEEEGGYGYEDAGYGHDRGDSLDSGIGMGRREDVVEEREQDGHVGELRLSLHRSREGYYRRNEGETKLRGEHRQIDSDSKSRKEHRRTDDDSKQRKEHRRTEGGSKPKREHRKQESGSKSRSSRMEAGNSMVLVKYDERAAISSSRSRKEKSKNPPQFRDSGLDLPSPENSPHKRRNSRKQPRWI</sequence>
<gene>
    <name evidence="3" type="ORF">PAC_06296</name>
</gene>
<feature type="compositionally biased region" description="Basic residues" evidence="2">
    <location>
        <begin position="457"/>
        <end position="469"/>
    </location>
</feature>
<dbReference type="Proteomes" id="UP000184330">
    <property type="component" value="Unassembled WGS sequence"/>
</dbReference>
<feature type="compositionally biased region" description="Pro residues" evidence="2">
    <location>
        <begin position="107"/>
        <end position="121"/>
    </location>
</feature>
<evidence type="ECO:0000313" key="3">
    <source>
        <dbReference type="EMBL" id="CZR56408.1"/>
    </source>
</evidence>
<feature type="region of interest" description="Disordered" evidence="2">
    <location>
        <begin position="344"/>
        <end position="469"/>
    </location>
</feature>
<dbReference type="OrthoDB" id="3559122at2759"/>
<keyword evidence="1" id="KW-0175">Coiled coil</keyword>
<keyword evidence="4" id="KW-1185">Reference proteome</keyword>
<name>A0A1L7WUH4_9HELO</name>